<protein>
    <submittedName>
        <fullName evidence="2">Ribokinase</fullName>
    </submittedName>
</protein>
<dbReference type="Gene3D" id="3.40.1190.20">
    <property type="match status" value="1"/>
</dbReference>
<evidence type="ECO:0000259" key="1">
    <source>
        <dbReference type="Pfam" id="PF00294"/>
    </source>
</evidence>
<dbReference type="AlphaFoldDB" id="A0A174HRA8"/>
<dbReference type="PANTHER" id="PTHR47098:SF2">
    <property type="entry name" value="PROTEIN MAK32"/>
    <property type="match status" value="1"/>
</dbReference>
<dbReference type="GO" id="GO:0016301">
    <property type="term" value="F:kinase activity"/>
    <property type="evidence" value="ECO:0007669"/>
    <property type="project" value="UniProtKB-KW"/>
</dbReference>
<dbReference type="InterPro" id="IPR029056">
    <property type="entry name" value="Ribokinase-like"/>
</dbReference>
<dbReference type="PANTHER" id="PTHR47098">
    <property type="entry name" value="PROTEIN MAK32"/>
    <property type="match status" value="1"/>
</dbReference>
<organism evidence="2 3">
    <name type="scientific">Hungatella hathewayi</name>
    <dbReference type="NCBI Taxonomy" id="154046"/>
    <lineage>
        <taxon>Bacteria</taxon>
        <taxon>Bacillati</taxon>
        <taxon>Bacillota</taxon>
        <taxon>Clostridia</taxon>
        <taxon>Lachnospirales</taxon>
        <taxon>Lachnospiraceae</taxon>
        <taxon>Hungatella</taxon>
    </lineage>
</organism>
<sequence length="344" mass="38006">MDYIIASTVVTDEIRFADKKTVEKKAGGAGIYALCGIRLWCDSVMPVTGVGKDYAEMFGEWYKKNHISMDGLIQKDEKTPYNVIQYFEDGERSETALYGADHYRKIEVTPKELEPYFQTAKGIYIFKNTSPEFWNGILPMMESSFQTRSRAAAVMWEIASDSTCPECLEEVRRIAGNVDIFSINLTEARNLFGTESLDEIIGKFRGWMDSSAQAVQRNMESSPHAVGENVSGPTPFAGQNHLKLIFLRRGSKGAVMITPEEVVYVPTVDHVNVVDPTGGGNSSSGAVLYGWCSGHTPEECGLMGSISAAMCLEQYGVPDEIGMEKREAAQRLLAAMKGNNPNEE</sequence>
<keyword evidence="2" id="KW-0808">Transferase</keyword>
<gene>
    <name evidence="2" type="ORF">ERS852407_03836</name>
</gene>
<reference evidence="2 3" key="1">
    <citation type="submission" date="2015-09" db="EMBL/GenBank/DDBJ databases">
        <authorList>
            <consortium name="Pathogen Informatics"/>
        </authorList>
    </citation>
    <scope>NUCLEOTIDE SEQUENCE [LARGE SCALE GENOMIC DNA]</scope>
    <source>
        <strain evidence="2 3">2789STDY5608850</strain>
    </source>
</reference>
<dbReference type="Pfam" id="PF00294">
    <property type="entry name" value="PfkB"/>
    <property type="match status" value="2"/>
</dbReference>
<name>A0A174HRA8_9FIRM</name>
<dbReference type="InterPro" id="IPR011611">
    <property type="entry name" value="PfkB_dom"/>
</dbReference>
<dbReference type="SUPFAM" id="SSF53613">
    <property type="entry name" value="Ribokinase-like"/>
    <property type="match status" value="1"/>
</dbReference>
<proteinExistence type="predicted"/>
<keyword evidence="2" id="KW-0418">Kinase</keyword>
<dbReference type="EMBL" id="CYZE01000011">
    <property type="protein sequence ID" value="CUO75385.1"/>
    <property type="molecule type" value="Genomic_DNA"/>
</dbReference>
<dbReference type="Proteomes" id="UP000095651">
    <property type="component" value="Unassembled WGS sequence"/>
</dbReference>
<feature type="domain" description="Carbohydrate kinase PfkB" evidence="1">
    <location>
        <begin position="241"/>
        <end position="317"/>
    </location>
</feature>
<evidence type="ECO:0000313" key="3">
    <source>
        <dbReference type="Proteomes" id="UP000095651"/>
    </source>
</evidence>
<feature type="domain" description="Carbohydrate kinase PfkB" evidence="1">
    <location>
        <begin position="19"/>
        <end position="200"/>
    </location>
</feature>
<dbReference type="RefSeq" id="WP_055657632.1">
    <property type="nucleotide sequence ID" value="NZ_CABIXC010000011.1"/>
</dbReference>
<evidence type="ECO:0000313" key="2">
    <source>
        <dbReference type="EMBL" id="CUO75385.1"/>
    </source>
</evidence>
<accession>A0A174HRA8</accession>